<proteinExistence type="predicted"/>
<sequence>MTIVFDAEALLAFSFDEPGASEVERWLDRVYDGERDGYIATINLAEFRYITTRRTSVEQADTHIDALRDIGVTEYNVDPLWETAADVKATYSPAIGDAYAIAAAKDLDNNSNRTVILLVGADDDYDVFEDEDGYEHLIERFRDESA</sequence>
<dbReference type="KEGG" id="haq:DU484_07320"/>
<dbReference type="InterPro" id="IPR029060">
    <property type="entry name" value="PIN-like_dom_sf"/>
</dbReference>
<dbReference type="SUPFAM" id="SSF88723">
    <property type="entry name" value="PIN domain-like"/>
    <property type="match status" value="1"/>
</dbReference>
<name>A0A345EBW5_9EURY</name>
<gene>
    <name evidence="2" type="ORF">DU484_07320</name>
</gene>
<protein>
    <submittedName>
        <fullName evidence="2">PIN domain-containing protein</fullName>
    </submittedName>
</protein>
<dbReference type="RefSeq" id="WP_114605536.1">
    <property type="nucleotide sequence ID" value="NZ_CP031148.1"/>
</dbReference>
<dbReference type="Proteomes" id="UP000252985">
    <property type="component" value="Chromosome"/>
</dbReference>
<evidence type="ECO:0000313" key="2">
    <source>
        <dbReference type="EMBL" id="AXG09687.1"/>
    </source>
</evidence>
<accession>A0A345EBW5</accession>
<feature type="domain" description="PIN" evidence="1">
    <location>
        <begin position="3"/>
        <end position="107"/>
    </location>
</feature>
<evidence type="ECO:0000259" key="1">
    <source>
        <dbReference type="Pfam" id="PF01850"/>
    </source>
</evidence>
<dbReference type="AlphaFoldDB" id="A0A345EBW5"/>
<evidence type="ECO:0000313" key="3">
    <source>
        <dbReference type="Proteomes" id="UP000252985"/>
    </source>
</evidence>
<dbReference type="EMBL" id="CP031148">
    <property type="protein sequence ID" value="AXG09687.1"/>
    <property type="molecule type" value="Genomic_DNA"/>
</dbReference>
<dbReference type="Pfam" id="PF01850">
    <property type="entry name" value="PIN"/>
    <property type="match status" value="1"/>
</dbReference>
<organism evidence="2 3">
    <name type="scientific">Haloplanus rubicundus</name>
    <dbReference type="NCBI Taxonomy" id="1547898"/>
    <lineage>
        <taxon>Archaea</taxon>
        <taxon>Methanobacteriati</taxon>
        <taxon>Methanobacteriota</taxon>
        <taxon>Stenosarchaea group</taxon>
        <taxon>Halobacteria</taxon>
        <taxon>Halobacteriales</taxon>
        <taxon>Haloferacaceae</taxon>
        <taxon>Haloplanus</taxon>
    </lineage>
</organism>
<reference evidence="2 3" key="1">
    <citation type="submission" date="2018-07" db="EMBL/GenBank/DDBJ databases">
        <title>Genome sequences of Haloplanus sp. CBA1112.</title>
        <authorList>
            <person name="Kim Y.B."/>
            <person name="Roh S.W."/>
        </authorList>
    </citation>
    <scope>NUCLEOTIDE SEQUENCE [LARGE SCALE GENOMIC DNA]</scope>
    <source>
        <strain evidence="2 3">CBA1112</strain>
    </source>
</reference>
<dbReference type="GeneID" id="37286776"/>
<dbReference type="Gene3D" id="3.40.50.1010">
    <property type="entry name" value="5'-nuclease"/>
    <property type="match status" value="1"/>
</dbReference>
<dbReference type="InterPro" id="IPR002716">
    <property type="entry name" value="PIN_dom"/>
</dbReference>